<evidence type="ECO:0000313" key="1">
    <source>
        <dbReference type="EMBL" id="OAP92373.1"/>
    </source>
</evidence>
<organism evidence="1">
    <name type="scientific">Rhizobium leguminosarum</name>
    <dbReference type="NCBI Taxonomy" id="384"/>
    <lineage>
        <taxon>Bacteria</taxon>
        <taxon>Pseudomonadati</taxon>
        <taxon>Pseudomonadota</taxon>
        <taxon>Alphaproteobacteria</taxon>
        <taxon>Hyphomicrobiales</taxon>
        <taxon>Rhizobiaceae</taxon>
        <taxon>Rhizobium/Agrobacterium group</taxon>
        <taxon>Rhizobium</taxon>
    </lineage>
</organism>
<name>A0A179BM16_RHILE</name>
<sequence>MIRDFQISQNPLTLENGDVQNGRCTTRRAVFTDCEARLVYSYGGRDYDTEVEVMFVDFHTGDYETGLVIVSSAKAPRVLRCAKEVVAF</sequence>
<proteinExistence type="predicted"/>
<dbReference type="EMBL" id="LWBS01000327">
    <property type="protein sequence ID" value="OAP92373.1"/>
    <property type="molecule type" value="Genomic_DNA"/>
</dbReference>
<reference evidence="1" key="1">
    <citation type="submission" date="2016-04" db="EMBL/GenBank/DDBJ databases">
        <title>Fast-growing isolate from the root nodules of Vavilovia formosa.</title>
        <authorList>
            <person name="Kimeklis A."/>
            <person name="Safronova V."/>
            <person name="Belimov A."/>
            <person name="Andronov E."/>
        </authorList>
    </citation>
    <scope>NUCLEOTIDE SEQUENCE [LARGE SCALE GENOMIC DNA]</scope>
    <source>
        <strain evidence="1">Vaf-46</strain>
    </source>
</reference>
<gene>
    <name evidence="1" type="ORF">A4U53_03730</name>
</gene>
<protein>
    <submittedName>
        <fullName evidence="1">Uncharacterized protein</fullName>
    </submittedName>
</protein>
<comment type="caution">
    <text evidence="1">The sequence shown here is derived from an EMBL/GenBank/DDBJ whole genome shotgun (WGS) entry which is preliminary data.</text>
</comment>
<accession>A0A179BM16</accession>
<dbReference type="AlphaFoldDB" id="A0A179BM16"/>